<dbReference type="InterPro" id="IPR012337">
    <property type="entry name" value="RNaseH-like_sf"/>
</dbReference>
<proteinExistence type="predicted"/>
<accession>A0AAQ3T963</accession>
<sequence>MFTRSQSHVPERVRDYHLGLSSAPRQQRIDTGPWTVKGKTSRELLGRAWAKACHAVGIPGRKVDDPYFKAAIMETHKQGVGIRIPTDREIDGKYLDENVKEIENEIEKWKKEWDECGVTLMCDSWTGPMRNSVINFLVYSGGTMYFMKSVDATDKIQDYQYLLKEIKAVVMKLGYHNVVQIVTDNGSNYKKACEILTDQFPHMTWQPCLAHTINLMLKDIGKWPEHEACIRSAQQICSWLYNSNSLHSIMRQAIGGELVKWNATRFGTNYMFLESMFKKKDQFMAWLISPKFRNTRFFKTEMGRYAFESMTSIEWWNNVEWVINDVEPLYMFLRFADSDKNPNLGEVTLEYQNLRVRYASKFASDRPRFERIMKVVDARMTTVMTATYMGTACALNPYVHYTIGVSQSVMSLVRTGVDKMLEVDSAAQALQEFETFRRKLGEFSNDIARRMAIDRNTSPAAWWATFGGDTPVLQRVARRLLSQCASSSGCERNWSTFAYIHTKLRNRLSHRKLDKLVFVNYNLRLRLDRATKVADPYDYDPVSSFMDLSLYRRNSAIEDWMQQTRSNGDPAFDEDSDFSDTPLPSKMFTGIGRAKGDEEYLEAWAEKTVGDTHLGKRKTKFAPEQRKGKKKRLDDE</sequence>
<feature type="domain" description="HAT C-terminal dimerisation" evidence="3">
    <location>
        <begin position="455"/>
        <end position="523"/>
    </location>
</feature>
<dbReference type="Proteomes" id="UP001341281">
    <property type="component" value="Chromosome 04"/>
</dbReference>
<dbReference type="PANTHER" id="PTHR32166">
    <property type="entry name" value="OSJNBA0013A04.12 PROTEIN"/>
    <property type="match status" value="1"/>
</dbReference>
<dbReference type="InterPro" id="IPR008906">
    <property type="entry name" value="HATC_C_dom"/>
</dbReference>
<keyword evidence="5" id="KW-1185">Reference proteome</keyword>
<evidence type="ECO:0000313" key="4">
    <source>
        <dbReference type="EMBL" id="WVZ69524.1"/>
    </source>
</evidence>
<dbReference type="Pfam" id="PF04937">
    <property type="entry name" value="DUF659"/>
    <property type="match status" value="1"/>
</dbReference>
<evidence type="ECO:0008006" key="6">
    <source>
        <dbReference type="Google" id="ProtNLM"/>
    </source>
</evidence>
<reference evidence="4 5" key="1">
    <citation type="submission" date="2024-02" db="EMBL/GenBank/DDBJ databases">
        <title>High-quality chromosome-scale genome assembly of Pensacola bahiagrass (Paspalum notatum Flugge var. saurae).</title>
        <authorList>
            <person name="Vega J.M."/>
            <person name="Podio M."/>
            <person name="Orjuela J."/>
            <person name="Siena L.A."/>
            <person name="Pessino S.C."/>
            <person name="Combes M.C."/>
            <person name="Mariac C."/>
            <person name="Albertini E."/>
            <person name="Pupilli F."/>
            <person name="Ortiz J.P.A."/>
            <person name="Leblanc O."/>
        </authorList>
    </citation>
    <scope>NUCLEOTIDE SEQUENCE [LARGE SCALE GENOMIC DNA]</scope>
    <source>
        <strain evidence="4">R1</strain>
        <tissue evidence="4">Leaf</tissue>
    </source>
</reference>
<evidence type="ECO:0000259" key="2">
    <source>
        <dbReference type="Pfam" id="PF04937"/>
    </source>
</evidence>
<dbReference type="AlphaFoldDB" id="A0AAQ3T963"/>
<dbReference type="PANTHER" id="PTHR32166:SF105">
    <property type="entry name" value="HAT DIMERIZATION DOMAIN-CONTAINING PROTEIN"/>
    <property type="match status" value="1"/>
</dbReference>
<dbReference type="GO" id="GO:0046983">
    <property type="term" value="F:protein dimerization activity"/>
    <property type="evidence" value="ECO:0007669"/>
    <property type="project" value="InterPro"/>
</dbReference>
<feature type="compositionally biased region" description="Basic and acidic residues" evidence="1">
    <location>
        <begin position="621"/>
        <end position="636"/>
    </location>
</feature>
<organism evidence="4 5">
    <name type="scientific">Paspalum notatum var. saurae</name>
    <dbReference type="NCBI Taxonomy" id="547442"/>
    <lineage>
        <taxon>Eukaryota</taxon>
        <taxon>Viridiplantae</taxon>
        <taxon>Streptophyta</taxon>
        <taxon>Embryophyta</taxon>
        <taxon>Tracheophyta</taxon>
        <taxon>Spermatophyta</taxon>
        <taxon>Magnoliopsida</taxon>
        <taxon>Liliopsida</taxon>
        <taxon>Poales</taxon>
        <taxon>Poaceae</taxon>
        <taxon>PACMAD clade</taxon>
        <taxon>Panicoideae</taxon>
        <taxon>Andropogonodae</taxon>
        <taxon>Paspaleae</taxon>
        <taxon>Paspalinae</taxon>
        <taxon>Paspalum</taxon>
    </lineage>
</organism>
<evidence type="ECO:0000256" key="1">
    <source>
        <dbReference type="SAM" id="MobiDB-lite"/>
    </source>
</evidence>
<feature type="region of interest" description="Disordered" evidence="1">
    <location>
        <begin position="614"/>
        <end position="636"/>
    </location>
</feature>
<dbReference type="SUPFAM" id="SSF53098">
    <property type="entry name" value="Ribonuclease H-like"/>
    <property type="match status" value="1"/>
</dbReference>
<dbReference type="InterPro" id="IPR007021">
    <property type="entry name" value="DUF659"/>
</dbReference>
<evidence type="ECO:0000313" key="5">
    <source>
        <dbReference type="Proteomes" id="UP001341281"/>
    </source>
</evidence>
<dbReference type="EMBL" id="CP144748">
    <property type="protein sequence ID" value="WVZ69524.1"/>
    <property type="molecule type" value="Genomic_DNA"/>
</dbReference>
<evidence type="ECO:0000259" key="3">
    <source>
        <dbReference type="Pfam" id="PF05699"/>
    </source>
</evidence>
<dbReference type="Pfam" id="PF05699">
    <property type="entry name" value="Dimer_Tnp_hAT"/>
    <property type="match status" value="1"/>
</dbReference>
<name>A0AAQ3T963_PASNO</name>
<gene>
    <name evidence="4" type="ORF">U9M48_018297</name>
</gene>
<feature type="domain" description="DUF659" evidence="2">
    <location>
        <begin position="85"/>
        <end position="236"/>
    </location>
</feature>
<protein>
    <recommendedName>
        <fullName evidence="6">DUF659 domain-containing protein</fullName>
    </recommendedName>
</protein>